<feature type="transmembrane region" description="Helical" evidence="6">
    <location>
        <begin position="82"/>
        <end position="102"/>
    </location>
</feature>
<keyword evidence="4 6" id="KW-1133">Transmembrane helix</keyword>
<sequence length="300" mass="33950">MWLELQIFGFRALWSPYYMIFILGLVLLYFYLTGPGRKTEEGKASTLQKVMFLSGVTLLYIVKGSPVDLLSHIMFAAHMTQMALYYLLVPILIIKGVPLEVWKRIVDRPIIRPVMKLLTRPLLALILFNGIFSMYHVPVVFDFAKSNELVHAFISTTILFLAFCMWVSVFPPSKNLDRLSPILKIGFIFANGVLITPACALIIFSEVPLYDTYTQSGAWMEAMSLCVPSGILEGLPSSLSGPGFFTSMPIVEDQKLGGIIMKIMQEIIFSAIMGYIFFSWFNKDERNIVDPIPETTYEHS</sequence>
<keyword evidence="3 6" id="KW-0812">Transmembrane</keyword>
<comment type="subcellular location">
    <subcellularLocation>
        <location evidence="1">Cell membrane</location>
        <topology evidence="1">Multi-pass membrane protein</topology>
    </subcellularLocation>
</comment>
<feature type="transmembrane region" description="Helical" evidence="6">
    <location>
        <begin position="150"/>
        <end position="170"/>
    </location>
</feature>
<dbReference type="AlphaFoldDB" id="A0A1G8QGX4"/>
<feature type="transmembrane region" description="Helical" evidence="6">
    <location>
        <begin position="12"/>
        <end position="32"/>
    </location>
</feature>
<keyword evidence="2" id="KW-1003">Cell membrane</keyword>
<keyword evidence="5 6" id="KW-0472">Membrane</keyword>
<evidence type="ECO:0000313" key="7">
    <source>
        <dbReference type="EMBL" id="SDJ04049.1"/>
    </source>
</evidence>
<feature type="transmembrane region" description="Helical" evidence="6">
    <location>
        <begin position="44"/>
        <end position="62"/>
    </location>
</feature>
<dbReference type="GO" id="GO:0005886">
    <property type="term" value="C:plasma membrane"/>
    <property type="evidence" value="ECO:0007669"/>
    <property type="project" value="UniProtKB-SubCell"/>
</dbReference>
<dbReference type="InterPro" id="IPR019108">
    <property type="entry name" value="Caa3_assmbl_CtaG-rel"/>
</dbReference>
<feature type="transmembrane region" description="Helical" evidence="6">
    <location>
        <begin position="122"/>
        <end position="144"/>
    </location>
</feature>
<dbReference type="Pfam" id="PF09678">
    <property type="entry name" value="Caa3_CtaG"/>
    <property type="match status" value="1"/>
</dbReference>
<accession>A0A1G8QGX4</accession>
<evidence type="ECO:0000256" key="2">
    <source>
        <dbReference type="ARBA" id="ARBA00022475"/>
    </source>
</evidence>
<dbReference type="NCBIfam" id="TIGR02737">
    <property type="entry name" value="caa3_CtaG"/>
    <property type="match status" value="1"/>
</dbReference>
<evidence type="ECO:0000313" key="8">
    <source>
        <dbReference type="Proteomes" id="UP000199225"/>
    </source>
</evidence>
<proteinExistence type="predicted"/>
<organism evidence="7 8">
    <name type="scientific">Salimicrobium halophilum</name>
    <dbReference type="NCBI Taxonomy" id="86666"/>
    <lineage>
        <taxon>Bacteria</taxon>
        <taxon>Bacillati</taxon>
        <taxon>Bacillota</taxon>
        <taxon>Bacilli</taxon>
        <taxon>Bacillales</taxon>
        <taxon>Bacillaceae</taxon>
        <taxon>Salimicrobium</taxon>
    </lineage>
</organism>
<evidence type="ECO:0000256" key="5">
    <source>
        <dbReference type="ARBA" id="ARBA00023136"/>
    </source>
</evidence>
<dbReference type="InterPro" id="IPR014108">
    <property type="entry name" value="Caa3-assmbl_CtaG"/>
</dbReference>
<protein>
    <submittedName>
        <fullName evidence="7">Putative membrane protein</fullName>
    </submittedName>
</protein>
<gene>
    <name evidence="7" type="ORF">SAMN04490247_0618</name>
</gene>
<dbReference type="Proteomes" id="UP000199225">
    <property type="component" value="Unassembled WGS sequence"/>
</dbReference>
<name>A0A1G8QGX4_9BACI</name>
<feature type="transmembrane region" description="Helical" evidence="6">
    <location>
        <begin position="182"/>
        <end position="204"/>
    </location>
</feature>
<evidence type="ECO:0000256" key="4">
    <source>
        <dbReference type="ARBA" id="ARBA00022989"/>
    </source>
</evidence>
<dbReference type="RefSeq" id="WP_093191929.1">
    <property type="nucleotide sequence ID" value="NZ_FNEV01000001.1"/>
</dbReference>
<dbReference type="OrthoDB" id="128422at2"/>
<dbReference type="EMBL" id="FNEV01000001">
    <property type="protein sequence ID" value="SDJ04049.1"/>
    <property type="molecule type" value="Genomic_DNA"/>
</dbReference>
<dbReference type="STRING" id="86666.SAMN04490247_0618"/>
<keyword evidence="8" id="KW-1185">Reference proteome</keyword>
<evidence type="ECO:0000256" key="6">
    <source>
        <dbReference type="SAM" id="Phobius"/>
    </source>
</evidence>
<evidence type="ECO:0000256" key="1">
    <source>
        <dbReference type="ARBA" id="ARBA00004651"/>
    </source>
</evidence>
<feature type="transmembrane region" description="Helical" evidence="6">
    <location>
        <begin position="256"/>
        <end position="278"/>
    </location>
</feature>
<reference evidence="8" key="1">
    <citation type="submission" date="2016-10" db="EMBL/GenBank/DDBJ databases">
        <authorList>
            <person name="Varghese N."/>
            <person name="Submissions S."/>
        </authorList>
    </citation>
    <scope>NUCLEOTIDE SEQUENCE [LARGE SCALE GENOMIC DNA]</scope>
    <source>
        <strain evidence="8">DSM 4771</strain>
    </source>
</reference>
<evidence type="ECO:0000256" key="3">
    <source>
        <dbReference type="ARBA" id="ARBA00022692"/>
    </source>
</evidence>